<proteinExistence type="predicted"/>
<evidence type="ECO:0000313" key="3">
    <source>
        <dbReference type="Proteomes" id="UP000230750"/>
    </source>
</evidence>
<comment type="caution">
    <text evidence="2">The sequence shown here is derived from an EMBL/GenBank/DDBJ whole genome shotgun (WGS) entry which is preliminary data.</text>
</comment>
<feature type="compositionally biased region" description="Basic and acidic residues" evidence="1">
    <location>
        <begin position="197"/>
        <end position="206"/>
    </location>
</feature>
<name>A0A2G8L3E7_STIJA</name>
<reference evidence="2 3" key="1">
    <citation type="journal article" date="2017" name="PLoS Biol.">
        <title>The sea cucumber genome provides insights into morphological evolution and visceral regeneration.</title>
        <authorList>
            <person name="Zhang X."/>
            <person name="Sun L."/>
            <person name="Yuan J."/>
            <person name="Sun Y."/>
            <person name="Gao Y."/>
            <person name="Zhang L."/>
            <person name="Li S."/>
            <person name="Dai H."/>
            <person name="Hamel J.F."/>
            <person name="Liu C."/>
            <person name="Yu Y."/>
            <person name="Liu S."/>
            <person name="Lin W."/>
            <person name="Guo K."/>
            <person name="Jin S."/>
            <person name="Xu P."/>
            <person name="Storey K.B."/>
            <person name="Huan P."/>
            <person name="Zhang T."/>
            <person name="Zhou Y."/>
            <person name="Zhang J."/>
            <person name="Lin C."/>
            <person name="Li X."/>
            <person name="Xing L."/>
            <person name="Huo D."/>
            <person name="Sun M."/>
            <person name="Wang L."/>
            <person name="Mercier A."/>
            <person name="Li F."/>
            <person name="Yang H."/>
            <person name="Xiang J."/>
        </authorList>
    </citation>
    <scope>NUCLEOTIDE SEQUENCE [LARGE SCALE GENOMIC DNA]</scope>
    <source>
        <strain evidence="2">Shaxun</strain>
        <tissue evidence="2">Muscle</tissue>
    </source>
</reference>
<accession>A0A2G8L3E7</accession>
<dbReference type="AlphaFoldDB" id="A0A2G8L3E7"/>
<evidence type="ECO:0000256" key="1">
    <source>
        <dbReference type="SAM" id="MobiDB-lite"/>
    </source>
</evidence>
<keyword evidence="2" id="KW-0436">Ligase</keyword>
<feature type="non-terminal residue" evidence="2">
    <location>
        <position position="206"/>
    </location>
</feature>
<organism evidence="2 3">
    <name type="scientific">Stichopus japonicus</name>
    <name type="common">Sea cucumber</name>
    <dbReference type="NCBI Taxonomy" id="307972"/>
    <lineage>
        <taxon>Eukaryota</taxon>
        <taxon>Metazoa</taxon>
        <taxon>Echinodermata</taxon>
        <taxon>Eleutherozoa</taxon>
        <taxon>Echinozoa</taxon>
        <taxon>Holothuroidea</taxon>
        <taxon>Aspidochirotacea</taxon>
        <taxon>Aspidochirotida</taxon>
        <taxon>Stichopodidae</taxon>
        <taxon>Apostichopus</taxon>
    </lineage>
</organism>
<keyword evidence="3" id="KW-1185">Reference proteome</keyword>
<evidence type="ECO:0000313" key="2">
    <source>
        <dbReference type="EMBL" id="PIK54786.1"/>
    </source>
</evidence>
<feature type="region of interest" description="Disordered" evidence="1">
    <location>
        <begin position="76"/>
        <end position="99"/>
    </location>
</feature>
<feature type="compositionally biased region" description="Polar residues" evidence="1">
    <location>
        <begin position="88"/>
        <end position="99"/>
    </location>
</feature>
<gene>
    <name evidence="2" type="ORF">BSL78_08308</name>
</gene>
<dbReference type="EMBL" id="MRZV01000234">
    <property type="protein sequence ID" value="PIK54786.1"/>
    <property type="molecule type" value="Genomic_DNA"/>
</dbReference>
<dbReference type="Proteomes" id="UP000230750">
    <property type="component" value="Unassembled WGS sequence"/>
</dbReference>
<protein>
    <submittedName>
        <fullName evidence="2">Putative E3 SUMO-protein ligase RanBP2</fullName>
    </submittedName>
</protein>
<dbReference type="GO" id="GO:0016874">
    <property type="term" value="F:ligase activity"/>
    <property type="evidence" value="ECO:0007669"/>
    <property type="project" value="UniProtKB-KW"/>
</dbReference>
<sequence>MYKQLADDEAAPDLEYQLSPTKLTNRGMLLDKAKNSLYSTMDSISGSANHPLHEEVKTLLSDIEQEQNIVARKIAEIDGTPSPPPRANDSSIYHSLTTPGTVMNGLATNDPSPQRLASEIRSLNFSQLQMERDRDETKKMLELQNKTLDQNQSMMEQQNKLMEHILNMTPIVQEATPSRIVTQSQQQQQQGGSGDSDVLKKIAEQN</sequence>
<feature type="region of interest" description="Disordered" evidence="1">
    <location>
        <begin position="178"/>
        <end position="206"/>
    </location>
</feature>